<feature type="non-terminal residue" evidence="1">
    <location>
        <position position="1"/>
    </location>
</feature>
<dbReference type="OrthoDB" id="1715602at2759"/>
<dbReference type="STRING" id="27342.A0A0H2R1S1"/>
<proteinExistence type="predicted"/>
<protein>
    <recommendedName>
        <fullName evidence="3">HAT C-terminal dimerisation domain-containing protein</fullName>
    </recommendedName>
</protein>
<dbReference type="InParanoid" id="A0A0H2R1S1"/>
<gene>
    <name evidence="1" type="ORF">SCHPADRAFT_839611</name>
</gene>
<organism evidence="1 2">
    <name type="scientific">Schizopora paradoxa</name>
    <dbReference type="NCBI Taxonomy" id="27342"/>
    <lineage>
        <taxon>Eukaryota</taxon>
        <taxon>Fungi</taxon>
        <taxon>Dikarya</taxon>
        <taxon>Basidiomycota</taxon>
        <taxon>Agaricomycotina</taxon>
        <taxon>Agaricomycetes</taxon>
        <taxon>Hymenochaetales</taxon>
        <taxon>Schizoporaceae</taxon>
        <taxon>Schizopora</taxon>
    </lineage>
</organism>
<keyword evidence="2" id="KW-1185">Reference proteome</keyword>
<evidence type="ECO:0000313" key="2">
    <source>
        <dbReference type="Proteomes" id="UP000053477"/>
    </source>
</evidence>
<evidence type="ECO:0008006" key="3">
    <source>
        <dbReference type="Google" id="ProtNLM"/>
    </source>
</evidence>
<reference evidence="1 2" key="1">
    <citation type="submission" date="2015-04" db="EMBL/GenBank/DDBJ databases">
        <title>Complete genome sequence of Schizopora paradoxa KUC8140, a cosmopolitan wood degrader in East Asia.</title>
        <authorList>
            <consortium name="DOE Joint Genome Institute"/>
            <person name="Min B."/>
            <person name="Park H."/>
            <person name="Jang Y."/>
            <person name="Kim J.-J."/>
            <person name="Kim K.H."/>
            <person name="Pangilinan J."/>
            <person name="Lipzen A."/>
            <person name="Riley R."/>
            <person name="Grigoriev I.V."/>
            <person name="Spatafora J.W."/>
            <person name="Choi I.-G."/>
        </authorList>
    </citation>
    <scope>NUCLEOTIDE SEQUENCE [LARGE SCALE GENOMIC DNA]</scope>
    <source>
        <strain evidence="1 2">KUC8140</strain>
    </source>
</reference>
<dbReference type="AlphaFoldDB" id="A0A0H2R1S1"/>
<name>A0A0H2R1S1_9AGAM</name>
<sequence>AFSKGSLTVSKHRHSLSDKSTRAAIVLSSWLQVPSIVVEKDVIKVLEEKARRLKAGGKSSEDSIEIT</sequence>
<dbReference type="Proteomes" id="UP000053477">
    <property type="component" value="Unassembled WGS sequence"/>
</dbReference>
<evidence type="ECO:0000313" key="1">
    <source>
        <dbReference type="EMBL" id="KLO05277.1"/>
    </source>
</evidence>
<accession>A0A0H2R1S1</accession>
<dbReference type="EMBL" id="KQ086333">
    <property type="protein sequence ID" value="KLO05277.1"/>
    <property type="molecule type" value="Genomic_DNA"/>
</dbReference>